<dbReference type="GO" id="GO:0005524">
    <property type="term" value="F:ATP binding"/>
    <property type="evidence" value="ECO:0007669"/>
    <property type="project" value="UniProtKB-KW"/>
</dbReference>
<keyword evidence="2" id="KW-0547">Nucleotide-binding</keyword>
<keyword evidence="3" id="KW-1185">Reference proteome</keyword>
<feature type="region of interest" description="Disordered" evidence="1">
    <location>
        <begin position="1"/>
        <end position="44"/>
    </location>
</feature>
<comment type="caution">
    <text evidence="2">The sequence shown here is derived from an EMBL/GenBank/DDBJ whole genome shotgun (WGS) entry which is preliminary data.</text>
</comment>
<gene>
    <name evidence="2" type="ORF">H480_35198</name>
</gene>
<dbReference type="EMBL" id="AOUO01000590">
    <property type="protein sequence ID" value="EOD63789.1"/>
    <property type="molecule type" value="Genomic_DNA"/>
</dbReference>
<proteinExistence type="predicted"/>
<sequence length="82" mass="8577">MRGEGVRQRAGEAPTTSRTPGAGSRSASATRVSKRPPSNFPIFDAKTRSLKKRVLGKVIEALRDITISLGGWPKAGSAGPCA</sequence>
<accession>R1HZU7</accession>
<feature type="compositionally biased region" description="Polar residues" evidence="1">
    <location>
        <begin position="14"/>
        <end position="31"/>
    </location>
</feature>
<evidence type="ECO:0000313" key="3">
    <source>
        <dbReference type="Proteomes" id="UP000014139"/>
    </source>
</evidence>
<reference evidence="2 3" key="1">
    <citation type="submission" date="2013-02" db="EMBL/GenBank/DDBJ databases">
        <title>Draft genome sequence of Amycolatopsis vancoresmycina strain DSM 44592T.</title>
        <authorList>
            <person name="Kumar S."/>
            <person name="Kaur N."/>
            <person name="Kaur C."/>
            <person name="Raghava G.P.S."/>
            <person name="Mayilraj S."/>
        </authorList>
    </citation>
    <scope>NUCLEOTIDE SEQUENCE [LARGE SCALE GENOMIC DNA]</scope>
    <source>
        <strain evidence="2 3">DSM 44592</strain>
    </source>
</reference>
<protein>
    <submittedName>
        <fullName evidence="2">O-antigen/lipopolysaccharide ABC transporter ATP-binding protein RfbE</fullName>
    </submittedName>
</protein>
<organism evidence="2 3">
    <name type="scientific">Amycolatopsis vancoresmycina DSM 44592</name>
    <dbReference type="NCBI Taxonomy" id="1292037"/>
    <lineage>
        <taxon>Bacteria</taxon>
        <taxon>Bacillati</taxon>
        <taxon>Actinomycetota</taxon>
        <taxon>Actinomycetes</taxon>
        <taxon>Pseudonocardiales</taxon>
        <taxon>Pseudonocardiaceae</taxon>
        <taxon>Amycolatopsis</taxon>
    </lineage>
</organism>
<dbReference type="Proteomes" id="UP000014139">
    <property type="component" value="Unassembled WGS sequence"/>
</dbReference>
<keyword evidence="2" id="KW-0067">ATP-binding</keyword>
<dbReference type="PATRIC" id="fig|1292037.4.peg.6603"/>
<evidence type="ECO:0000313" key="2">
    <source>
        <dbReference type="EMBL" id="EOD63789.1"/>
    </source>
</evidence>
<dbReference type="AlphaFoldDB" id="R1HZU7"/>
<evidence type="ECO:0000256" key="1">
    <source>
        <dbReference type="SAM" id="MobiDB-lite"/>
    </source>
</evidence>
<name>R1HZU7_9PSEU</name>
<feature type="compositionally biased region" description="Basic and acidic residues" evidence="1">
    <location>
        <begin position="1"/>
        <end position="10"/>
    </location>
</feature>